<dbReference type="RefSeq" id="WP_252167971.1">
    <property type="nucleotide sequence ID" value="NZ_CP084930.1"/>
</dbReference>
<dbReference type="NCBIfam" id="TIGR04409">
    <property type="entry name" value="LptC_YrbK"/>
    <property type="match status" value="1"/>
</dbReference>
<protein>
    <submittedName>
        <fullName evidence="2">LPS export ABC transporter periplasmic protein LptC</fullName>
    </submittedName>
</protein>
<proteinExistence type="predicted"/>
<feature type="transmembrane region" description="Helical" evidence="1">
    <location>
        <begin position="33"/>
        <end position="54"/>
    </location>
</feature>
<evidence type="ECO:0000313" key="2">
    <source>
        <dbReference type="EMBL" id="USI74166.1"/>
    </source>
</evidence>
<dbReference type="EMBL" id="CP084930">
    <property type="protein sequence ID" value="USI74166.1"/>
    <property type="molecule type" value="Genomic_DNA"/>
</dbReference>
<dbReference type="InterPro" id="IPR010664">
    <property type="entry name" value="LipoPS_assembly_LptC-rel"/>
</dbReference>
<organism evidence="2 3">
    <name type="scientific">Sphingomonas morindae</name>
    <dbReference type="NCBI Taxonomy" id="1541170"/>
    <lineage>
        <taxon>Bacteria</taxon>
        <taxon>Pseudomonadati</taxon>
        <taxon>Pseudomonadota</taxon>
        <taxon>Alphaproteobacteria</taxon>
        <taxon>Sphingomonadales</taxon>
        <taxon>Sphingomonadaceae</taxon>
        <taxon>Sphingomonas</taxon>
    </lineage>
</organism>
<keyword evidence="3" id="KW-1185">Reference proteome</keyword>
<dbReference type="InterPro" id="IPR026265">
    <property type="entry name" value="LptC"/>
</dbReference>
<name>A0ABY4XBN5_9SPHN</name>
<keyword evidence="1" id="KW-0472">Membrane</keyword>
<evidence type="ECO:0000313" key="3">
    <source>
        <dbReference type="Proteomes" id="UP001056937"/>
    </source>
</evidence>
<dbReference type="Gene3D" id="2.60.450.10">
    <property type="entry name" value="Lipopolysaccharide (LPS) transport protein A like domain"/>
    <property type="match status" value="1"/>
</dbReference>
<dbReference type="Proteomes" id="UP001056937">
    <property type="component" value="Chromosome 1"/>
</dbReference>
<reference evidence="2" key="1">
    <citation type="journal article" date="2022" name="Toxins">
        <title>Genomic Analysis of Sphingopyxis sp. USTB-05 for Biodegrading Cyanobacterial Hepatotoxins.</title>
        <authorList>
            <person name="Liu C."/>
            <person name="Xu Q."/>
            <person name="Zhao Z."/>
            <person name="Zhang H."/>
            <person name="Liu X."/>
            <person name="Yin C."/>
            <person name="Liu Y."/>
            <person name="Yan H."/>
        </authorList>
    </citation>
    <scope>NUCLEOTIDE SEQUENCE</scope>
    <source>
        <strain evidence="2">NBD5</strain>
    </source>
</reference>
<gene>
    <name evidence="2" type="primary">lptC</name>
    <name evidence="2" type="ORF">LHA26_06860</name>
</gene>
<keyword evidence="1" id="KW-0812">Transmembrane</keyword>
<dbReference type="Pfam" id="PF06835">
    <property type="entry name" value="LptC"/>
    <property type="match status" value="1"/>
</dbReference>
<accession>A0ABY4XBN5</accession>
<keyword evidence="1" id="KW-1133">Transmembrane helix</keyword>
<evidence type="ECO:0000256" key="1">
    <source>
        <dbReference type="SAM" id="Phobius"/>
    </source>
</evidence>
<sequence length="223" mass="23683">MPEAAAGPLSAAAREGRARRRRWAVPGSGHDRLIAVARVVLPALALVLVLVLALTPVTTGHEISFVLSKNRVATAPERMRVTRALYRGEDDSGQPFALSAASAVQARSADPVVQLKTLRARIGLAGGPATLTAPTGAYNMDNQKVALNGAVQFRSQDGYHIDTHDVDLDMKTRALSSRTPVTGRMPLGTFSADRMQADLDARSVVLTGNARLHIDQGHGKAQP</sequence>